<dbReference type="PANTHER" id="PTHR36110:SF2">
    <property type="entry name" value="RING-CLEAVING DIOXYGENASE MHQE-RELATED"/>
    <property type="match status" value="1"/>
</dbReference>
<feature type="domain" description="VOC" evidence="1">
    <location>
        <begin position="7"/>
        <end position="132"/>
    </location>
</feature>
<keyword evidence="3" id="KW-1185">Reference proteome</keyword>
<dbReference type="InterPro" id="IPR004360">
    <property type="entry name" value="Glyas_Fos-R_dOase_dom"/>
</dbReference>
<dbReference type="SUPFAM" id="SSF54593">
    <property type="entry name" value="Glyoxalase/Bleomycin resistance protein/Dihydroxybiphenyl dioxygenase"/>
    <property type="match status" value="1"/>
</dbReference>
<dbReference type="EMBL" id="QFBC01000002">
    <property type="protein sequence ID" value="PWE57495.1"/>
    <property type="molecule type" value="Genomic_DNA"/>
</dbReference>
<organism evidence="2 3">
    <name type="scientific">Metarhizobium album</name>
    <dbReference type="NCBI Taxonomy" id="2182425"/>
    <lineage>
        <taxon>Bacteria</taxon>
        <taxon>Pseudomonadati</taxon>
        <taxon>Pseudomonadota</taxon>
        <taxon>Alphaproteobacteria</taxon>
        <taxon>Hyphomicrobiales</taxon>
        <taxon>Rhizobiaceae</taxon>
        <taxon>Metarhizobium</taxon>
    </lineage>
</organism>
<keyword evidence="2" id="KW-0223">Dioxygenase</keyword>
<protein>
    <submittedName>
        <fullName evidence="2">Dioxygenase</fullName>
    </submittedName>
</protein>
<dbReference type="Gene3D" id="3.10.180.10">
    <property type="entry name" value="2,3-Dihydroxybiphenyl 1,2-Dioxygenase, domain 1"/>
    <property type="match status" value="2"/>
</dbReference>
<dbReference type="PROSITE" id="PS51819">
    <property type="entry name" value="VOC"/>
    <property type="match status" value="2"/>
</dbReference>
<accession>A0A2U2DVZ1</accession>
<reference evidence="2 3" key="1">
    <citation type="submission" date="2018-05" db="EMBL/GenBank/DDBJ databases">
        <title>The draft genome of strain NS-104.</title>
        <authorList>
            <person name="Hang P."/>
            <person name="Jiang J."/>
        </authorList>
    </citation>
    <scope>NUCLEOTIDE SEQUENCE [LARGE SCALE GENOMIC DNA]</scope>
    <source>
        <strain evidence="2 3">NS-104</strain>
    </source>
</reference>
<dbReference type="PANTHER" id="PTHR36110">
    <property type="entry name" value="RING-CLEAVING DIOXYGENASE MHQE-RELATED"/>
    <property type="match status" value="1"/>
</dbReference>
<comment type="caution">
    <text evidence="2">The sequence shown here is derived from an EMBL/GenBank/DDBJ whole genome shotgun (WGS) entry which is preliminary data.</text>
</comment>
<dbReference type="InterPro" id="IPR037523">
    <property type="entry name" value="VOC_core"/>
</dbReference>
<evidence type="ECO:0000313" key="2">
    <source>
        <dbReference type="EMBL" id="PWE57495.1"/>
    </source>
</evidence>
<dbReference type="AlphaFoldDB" id="A0A2U2DVZ1"/>
<dbReference type="InterPro" id="IPR029068">
    <property type="entry name" value="Glyas_Bleomycin-R_OHBP_Dase"/>
</dbReference>
<sequence length="314" mass="34680">MITQIKGLHHVTSMAADARTNNDFFTKALGLRRVKKTVNFDAPDVYHLYYGDEVGTPGSVMTYFPFPHMARGRPGTGEVGTTLFSVPEGSLGYWQERLAGLKIDGLKADEAFGEKRLHFAGPDGDGFALVEVKDDDRAPWTHGGIDADHAIRGFHSVSMRLRDEGATKELLTFMGYQAVESKDGVTRLIVPGGNAAHTIDLETLPSINRAALGAGSVHHVAFAVENRERQLEVRKALMDTGYQVTPVIDRDYFWAIYFRTPGGVLFEIATNEPGFDRDEDTAHLGEALKLPTQHEHLRAVLDKHLQPLEETVQA</sequence>
<dbReference type="RefSeq" id="WP_109457600.1">
    <property type="nucleotide sequence ID" value="NZ_QFBC01000002.1"/>
</dbReference>
<feature type="domain" description="VOC" evidence="1">
    <location>
        <begin position="153"/>
        <end position="271"/>
    </location>
</feature>
<evidence type="ECO:0000313" key="3">
    <source>
        <dbReference type="Proteomes" id="UP000245252"/>
    </source>
</evidence>
<gene>
    <name evidence="2" type="ORF">DEM27_07690</name>
</gene>
<dbReference type="Proteomes" id="UP000245252">
    <property type="component" value="Unassembled WGS sequence"/>
</dbReference>
<dbReference type="InterPro" id="IPR052537">
    <property type="entry name" value="Extradiol_RC_dioxygenase"/>
</dbReference>
<dbReference type="OrthoDB" id="9785698at2"/>
<dbReference type="Pfam" id="PF00903">
    <property type="entry name" value="Glyoxalase"/>
    <property type="match status" value="1"/>
</dbReference>
<proteinExistence type="predicted"/>
<keyword evidence="2" id="KW-0560">Oxidoreductase</keyword>
<name>A0A2U2DVZ1_9HYPH</name>
<evidence type="ECO:0000259" key="1">
    <source>
        <dbReference type="PROSITE" id="PS51819"/>
    </source>
</evidence>
<dbReference type="GO" id="GO:0051213">
    <property type="term" value="F:dioxygenase activity"/>
    <property type="evidence" value="ECO:0007669"/>
    <property type="project" value="UniProtKB-KW"/>
</dbReference>